<evidence type="ECO:0000313" key="4">
    <source>
        <dbReference type="Proteomes" id="UP000092154"/>
    </source>
</evidence>
<feature type="transmembrane region" description="Helical" evidence="1">
    <location>
        <begin position="52"/>
        <end position="71"/>
    </location>
</feature>
<feature type="transmembrane region" description="Helical" evidence="1">
    <location>
        <begin position="12"/>
        <end position="31"/>
    </location>
</feature>
<protein>
    <recommendedName>
        <fullName evidence="2">DUF6533 domain-containing protein</fullName>
    </recommendedName>
</protein>
<feature type="transmembrane region" description="Helical" evidence="1">
    <location>
        <begin position="83"/>
        <end position="101"/>
    </location>
</feature>
<gene>
    <name evidence="3" type="ORF">K503DRAFT_221515</name>
</gene>
<organism evidence="3 4">
    <name type="scientific">Rhizopogon vinicolor AM-OR11-026</name>
    <dbReference type="NCBI Taxonomy" id="1314800"/>
    <lineage>
        <taxon>Eukaryota</taxon>
        <taxon>Fungi</taxon>
        <taxon>Dikarya</taxon>
        <taxon>Basidiomycota</taxon>
        <taxon>Agaricomycotina</taxon>
        <taxon>Agaricomycetes</taxon>
        <taxon>Agaricomycetidae</taxon>
        <taxon>Boletales</taxon>
        <taxon>Suillineae</taxon>
        <taxon>Rhizopogonaceae</taxon>
        <taxon>Rhizopogon</taxon>
    </lineage>
</organism>
<dbReference type="Proteomes" id="UP000092154">
    <property type="component" value="Unassembled WGS sequence"/>
</dbReference>
<feature type="transmembrane region" description="Helical" evidence="1">
    <location>
        <begin position="166"/>
        <end position="188"/>
    </location>
</feature>
<dbReference type="InParanoid" id="A0A1B7NED9"/>
<dbReference type="EMBL" id="KV448143">
    <property type="protein sequence ID" value="OAX43110.1"/>
    <property type="molecule type" value="Genomic_DNA"/>
</dbReference>
<sequence length="300" mass="34577">MAELVSVEKLYWNNYISVPILTLMTYDYLLLFGKEFVWKRKWSPMSCLYVAARYLGLSIGLITGCYGGLVYMPEAVSYDLAVLVYWDLSVYFCFAEAILIWRLYVLYNRSKPLLYVLSSLFLLIVALAIGTDIYLYSRPSAFSVVEVVTPIAKYCTISFNIGPMLAIYTSIPIICYDVFLMVLATAVLMKHLKERREVKMRPNVYVIMIVRYHIIYFVLNLTNQILQVILWTHIPLQVLSLSELFIDTLPFILAPRLIISIWDKHAHEECAQISTMFEDCVCWTSPPTSEGKEMDSPITV</sequence>
<keyword evidence="1" id="KW-0812">Transmembrane</keyword>
<reference evidence="3 4" key="1">
    <citation type="submission" date="2016-06" db="EMBL/GenBank/DDBJ databases">
        <title>Comparative genomics of the ectomycorrhizal sister species Rhizopogon vinicolor and Rhizopogon vesiculosus (Basidiomycota: Boletales) reveals a divergence of the mating type B locus.</title>
        <authorList>
            <consortium name="DOE Joint Genome Institute"/>
            <person name="Mujic A.B."/>
            <person name="Kuo A."/>
            <person name="Tritt A."/>
            <person name="Lipzen A."/>
            <person name="Chen C."/>
            <person name="Johnson J."/>
            <person name="Sharma A."/>
            <person name="Barry K."/>
            <person name="Grigoriev I.V."/>
            <person name="Spatafora J.W."/>
        </authorList>
    </citation>
    <scope>NUCLEOTIDE SEQUENCE [LARGE SCALE GENOMIC DNA]</scope>
    <source>
        <strain evidence="3 4">AM-OR11-026</strain>
    </source>
</reference>
<accession>A0A1B7NED9</accession>
<proteinExistence type="predicted"/>
<feature type="transmembrane region" description="Helical" evidence="1">
    <location>
        <begin position="113"/>
        <end position="136"/>
    </location>
</feature>
<dbReference type="InterPro" id="IPR045340">
    <property type="entry name" value="DUF6533"/>
</dbReference>
<keyword evidence="1" id="KW-1133">Transmembrane helix</keyword>
<evidence type="ECO:0000313" key="3">
    <source>
        <dbReference type="EMBL" id="OAX43110.1"/>
    </source>
</evidence>
<dbReference type="AlphaFoldDB" id="A0A1B7NED9"/>
<feature type="domain" description="DUF6533" evidence="2">
    <location>
        <begin position="15"/>
        <end position="57"/>
    </location>
</feature>
<name>A0A1B7NED9_9AGAM</name>
<evidence type="ECO:0000256" key="1">
    <source>
        <dbReference type="SAM" id="Phobius"/>
    </source>
</evidence>
<keyword evidence="1" id="KW-0472">Membrane</keyword>
<keyword evidence="4" id="KW-1185">Reference proteome</keyword>
<dbReference type="OrthoDB" id="2636268at2759"/>
<evidence type="ECO:0000259" key="2">
    <source>
        <dbReference type="Pfam" id="PF20151"/>
    </source>
</evidence>
<dbReference type="Pfam" id="PF20151">
    <property type="entry name" value="DUF6533"/>
    <property type="match status" value="1"/>
</dbReference>